<feature type="domain" description="Tyr recombinase" evidence="11">
    <location>
        <begin position="139"/>
        <end position="325"/>
    </location>
</feature>
<dbReference type="InterPro" id="IPR011010">
    <property type="entry name" value="DNA_brk_join_enz"/>
</dbReference>
<dbReference type="InterPro" id="IPR050090">
    <property type="entry name" value="Tyrosine_recombinase_XerCD"/>
</dbReference>
<keyword evidence="3 9" id="KW-0132">Cell division</keyword>
<evidence type="ECO:0000256" key="2">
    <source>
        <dbReference type="ARBA" id="ARBA00022490"/>
    </source>
</evidence>
<keyword evidence="14" id="KW-1185">Reference proteome</keyword>
<feature type="domain" description="Core-binding (CB)" evidence="12">
    <location>
        <begin position="32"/>
        <end position="118"/>
    </location>
</feature>
<keyword evidence="4 9" id="KW-0159">Chromosome partition</keyword>
<feature type="active site" evidence="9">
    <location>
        <position position="303"/>
    </location>
</feature>
<gene>
    <name evidence="9" type="primary">xerC</name>
    <name evidence="13" type="ORF">GCM10009849_07250</name>
</gene>
<organism evidence="13 14">
    <name type="scientific">Sinomonas flava</name>
    <dbReference type="NCBI Taxonomy" id="496857"/>
    <lineage>
        <taxon>Bacteria</taxon>
        <taxon>Bacillati</taxon>
        <taxon>Actinomycetota</taxon>
        <taxon>Actinomycetes</taxon>
        <taxon>Micrococcales</taxon>
        <taxon>Micrococcaceae</taxon>
        <taxon>Sinomonas</taxon>
    </lineage>
</organism>
<dbReference type="Proteomes" id="UP001500432">
    <property type="component" value="Unassembled WGS sequence"/>
</dbReference>
<keyword evidence="5 9" id="KW-0229">DNA integration</keyword>
<evidence type="ECO:0000256" key="5">
    <source>
        <dbReference type="ARBA" id="ARBA00022908"/>
    </source>
</evidence>
<dbReference type="InterPro" id="IPR023009">
    <property type="entry name" value="Tyrosine_recombinase_XerC/XerD"/>
</dbReference>
<comment type="caution">
    <text evidence="13">The sequence shown here is derived from an EMBL/GenBank/DDBJ whole genome shotgun (WGS) entry which is preliminary data.</text>
</comment>
<proteinExistence type="inferred from homology"/>
<name>A0ABN3BL64_9MICC</name>
<dbReference type="InterPro" id="IPR013762">
    <property type="entry name" value="Integrase-like_cat_sf"/>
</dbReference>
<dbReference type="PANTHER" id="PTHR30349">
    <property type="entry name" value="PHAGE INTEGRASE-RELATED"/>
    <property type="match status" value="1"/>
</dbReference>
<dbReference type="InterPro" id="IPR004107">
    <property type="entry name" value="Integrase_SAM-like_N"/>
</dbReference>
<dbReference type="HAMAP" id="MF_01808">
    <property type="entry name" value="Recomb_XerC_XerD"/>
    <property type="match status" value="1"/>
</dbReference>
<evidence type="ECO:0000256" key="1">
    <source>
        <dbReference type="ARBA" id="ARBA00004496"/>
    </source>
</evidence>
<dbReference type="PROSITE" id="PS51898">
    <property type="entry name" value="TYR_RECOMBINASE"/>
    <property type="match status" value="1"/>
</dbReference>
<comment type="similarity">
    <text evidence="9">Belongs to the 'phage' integrase family. XerC subfamily.</text>
</comment>
<dbReference type="Pfam" id="PF02899">
    <property type="entry name" value="Phage_int_SAM_1"/>
    <property type="match status" value="1"/>
</dbReference>
<feature type="active site" evidence="9">
    <location>
        <position position="207"/>
    </location>
</feature>
<dbReference type="SUPFAM" id="SSF56349">
    <property type="entry name" value="DNA breaking-rejoining enzymes"/>
    <property type="match status" value="1"/>
</dbReference>
<evidence type="ECO:0000256" key="3">
    <source>
        <dbReference type="ARBA" id="ARBA00022618"/>
    </source>
</evidence>
<feature type="compositionally biased region" description="Basic and acidic residues" evidence="10">
    <location>
        <begin position="13"/>
        <end position="22"/>
    </location>
</feature>
<keyword evidence="2 9" id="KW-0963">Cytoplasm</keyword>
<feature type="active site" description="O-(3'-phospho-DNA)-tyrosine intermediate" evidence="9">
    <location>
        <position position="312"/>
    </location>
</feature>
<dbReference type="Pfam" id="PF00589">
    <property type="entry name" value="Phage_integrase"/>
    <property type="match status" value="1"/>
</dbReference>
<evidence type="ECO:0000256" key="8">
    <source>
        <dbReference type="ARBA" id="ARBA00023306"/>
    </source>
</evidence>
<dbReference type="InterPro" id="IPR002104">
    <property type="entry name" value="Integrase_catalytic"/>
</dbReference>
<feature type="region of interest" description="Disordered" evidence="10">
    <location>
        <begin position="1"/>
        <end position="24"/>
    </location>
</feature>
<dbReference type="PANTHER" id="PTHR30349:SF77">
    <property type="entry name" value="TYROSINE RECOMBINASE XERC"/>
    <property type="match status" value="1"/>
</dbReference>
<evidence type="ECO:0000256" key="4">
    <source>
        <dbReference type="ARBA" id="ARBA00022829"/>
    </source>
</evidence>
<dbReference type="NCBIfam" id="NF001399">
    <property type="entry name" value="PRK00283.1"/>
    <property type="match status" value="1"/>
</dbReference>
<dbReference type="InterPro" id="IPR010998">
    <property type="entry name" value="Integrase_recombinase_N"/>
</dbReference>
<evidence type="ECO:0000259" key="12">
    <source>
        <dbReference type="PROSITE" id="PS51900"/>
    </source>
</evidence>
<evidence type="ECO:0000256" key="10">
    <source>
        <dbReference type="SAM" id="MobiDB-lite"/>
    </source>
</evidence>
<sequence length="331" mass="35574">MSAPGPQQPLPREQPEPARHSGELQLGSTLDPALARALSDFLRYLALERGRSAHTVRAYESDLSSMLASAVGDGAWDLSGIDLAMLRRWLGRQSDSGLSRATLARRASSVRAFMAWALREGRVEADPALRLAAPKRDKHLPAVLHREQAERLVEGAAGAASEGDPVAVRDLALVEFLYATGVRVGELAGLDVDDLDFERRTARILGKGNKERTVPFGEPAAAALTRWLAVRHTLASAASGPALFLGRRGGRLGQRQARDVVDRALRALGDTSASGPHTLRHTAATHLLDGGADLRSVQELLGHASLATTQLYTHVSVERLRASYLSSHPRA</sequence>
<dbReference type="EMBL" id="BAAAQW010000003">
    <property type="protein sequence ID" value="GAA2197643.1"/>
    <property type="molecule type" value="Genomic_DNA"/>
</dbReference>
<feature type="active site" evidence="9">
    <location>
        <position position="280"/>
    </location>
</feature>
<evidence type="ECO:0000259" key="11">
    <source>
        <dbReference type="PROSITE" id="PS51898"/>
    </source>
</evidence>
<accession>A0ABN3BL64</accession>
<comment type="subcellular location">
    <subcellularLocation>
        <location evidence="1 9">Cytoplasm</location>
    </subcellularLocation>
</comment>
<reference evidence="13 14" key="1">
    <citation type="journal article" date="2019" name="Int. J. Syst. Evol. Microbiol.">
        <title>The Global Catalogue of Microorganisms (GCM) 10K type strain sequencing project: providing services to taxonomists for standard genome sequencing and annotation.</title>
        <authorList>
            <consortium name="The Broad Institute Genomics Platform"/>
            <consortium name="The Broad Institute Genome Sequencing Center for Infectious Disease"/>
            <person name="Wu L."/>
            <person name="Ma J."/>
        </authorList>
    </citation>
    <scope>NUCLEOTIDE SEQUENCE [LARGE SCALE GENOMIC DNA]</scope>
    <source>
        <strain evidence="13 14">JCM 16034</strain>
    </source>
</reference>
<evidence type="ECO:0000313" key="13">
    <source>
        <dbReference type="EMBL" id="GAA2197643.1"/>
    </source>
</evidence>
<dbReference type="Gene3D" id="1.10.150.130">
    <property type="match status" value="1"/>
</dbReference>
<dbReference type="PROSITE" id="PS51900">
    <property type="entry name" value="CB"/>
    <property type="match status" value="1"/>
</dbReference>
<evidence type="ECO:0000256" key="6">
    <source>
        <dbReference type="ARBA" id="ARBA00023125"/>
    </source>
</evidence>
<dbReference type="Gene3D" id="1.10.443.10">
    <property type="entry name" value="Intergrase catalytic core"/>
    <property type="match status" value="1"/>
</dbReference>
<feature type="active site" evidence="9">
    <location>
        <position position="183"/>
    </location>
</feature>
<feature type="active site" evidence="9">
    <location>
        <position position="277"/>
    </location>
</feature>
<comment type="function">
    <text evidence="9">Site-specific tyrosine recombinase, which acts by catalyzing the cutting and rejoining of the recombining DNA molecules. The XerC-XerD complex is essential to convert dimers of the bacterial chromosome into monomers to permit their segregation at cell division. It also contributes to the segregational stability of plasmids.</text>
</comment>
<keyword evidence="8 9" id="KW-0131">Cell cycle</keyword>
<evidence type="ECO:0000256" key="7">
    <source>
        <dbReference type="ARBA" id="ARBA00023172"/>
    </source>
</evidence>
<protein>
    <recommendedName>
        <fullName evidence="9">Tyrosine recombinase XerC</fullName>
    </recommendedName>
</protein>
<keyword evidence="6 9" id="KW-0238">DNA-binding</keyword>
<keyword evidence="7 9" id="KW-0233">DNA recombination</keyword>
<evidence type="ECO:0000313" key="14">
    <source>
        <dbReference type="Proteomes" id="UP001500432"/>
    </source>
</evidence>
<comment type="subunit">
    <text evidence="9">Forms a cyclic heterotetrameric complex composed of two molecules of XerC and two molecules of XerD.</text>
</comment>
<evidence type="ECO:0000256" key="9">
    <source>
        <dbReference type="HAMAP-Rule" id="MF_01808"/>
    </source>
</evidence>
<dbReference type="CDD" id="cd00798">
    <property type="entry name" value="INT_XerDC_C"/>
    <property type="match status" value="1"/>
</dbReference>
<dbReference type="InterPro" id="IPR044068">
    <property type="entry name" value="CB"/>
</dbReference>